<evidence type="ECO:0000259" key="2">
    <source>
        <dbReference type="PROSITE" id="PS50119"/>
    </source>
</evidence>
<reference evidence="3 4" key="1">
    <citation type="journal article" date="2024" name="BMC Genomics">
        <title>De novo assembly and annotation of Popillia japonica's genome with initial clues to its potential as an invasive pest.</title>
        <authorList>
            <person name="Cucini C."/>
            <person name="Boschi S."/>
            <person name="Funari R."/>
            <person name="Cardaioli E."/>
            <person name="Iannotti N."/>
            <person name="Marturano G."/>
            <person name="Paoli F."/>
            <person name="Bruttini M."/>
            <person name="Carapelli A."/>
            <person name="Frati F."/>
            <person name="Nardi F."/>
        </authorList>
    </citation>
    <scope>NUCLEOTIDE SEQUENCE [LARGE SCALE GENOMIC DNA]</scope>
    <source>
        <strain evidence="3">DMR45628</strain>
    </source>
</reference>
<keyword evidence="1" id="KW-0863">Zinc-finger</keyword>
<dbReference type="PANTHER" id="PTHR24099">
    <property type="entry name" value="E3 UBIQUITIN-PROTEIN LIGASE TRIM36-RELATED"/>
    <property type="match status" value="1"/>
</dbReference>
<keyword evidence="1" id="KW-0862">Zinc</keyword>
<dbReference type="PROSITE" id="PS50119">
    <property type="entry name" value="ZF_BBOX"/>
    <property type="match status" value="2"/>
</dbReference>
<dbReference type="InterPro" id="IPR050617">
    <property type="entry name" value="E3_ligase_FN3/SPRY"/>
</dbReference>
<protein>
    <submittedName>
        <fullName evidence="3">B-box zinc finger</fullName>
    </submittedName>
</protein>
<dbReference type="Gene3D" id="3.30.160.60">
    <property type="entry name" value="Classic Zinc Finger"/>
    <property type="match status" value="1"/>
</dbReference>
<dbReference type="SMART" id="SM00336">
    <property type="entry name" value="BBOX"/>
    <property type="match status" value="2"/>
</dbReference>
<comment type="caution">
    <text evidence="3">The sequence shown here is derived from an EMBL/GenBank/DDBJ whole genome shotgun (WGS) entry which is preliminary data.</text>
</comment>
<dbReference type="CDD" id="cd19803">
    <property type="entry name" value="Bbox1_TRIM9-like_C-I"/>
    <property type="match status" value="1"/>
</dbReference>
<dbReference type="GO" id="GO:0043005">
    <property type="term" value="C:neuron projection"/>
    <property type="evidence" value="ECO:0007669"/>
    <property type="project" value="TreeGrafter"/>
</dbReference>
<feature type="domain" description="B box-type" evidence="2">
    <location>
        <begin position="148"/>
        <end position="195"/>
    </location>
</feature>
<dbReference type="EMBL" id="JASPKY010000244">
    <property type="protein sequence ID" value="KAK9717274.1"/>
    <property type="molecule type" value="Genomic_DNA"/>
</dbReference>
<evidence type="ECO:0000256" key="1">
    <source>
        <dbReference type="PROSITE-ProRule" id="PRU00024"/>
    </source>
</evidence>
<evidence type="ECO:0000313" key="3">
    <source>
        <dbReference type="EMBL" id="KAK9717274.1"/>
    </source>
</evidence>
<keyword evidence="4" id="KW-1185">Reference proteome</keyword>
<name>A0AAW1KFD2_POPJA</name>
<organism evidence="3 4">
    <name type="scientific">Popillia japonica</name>
    <name type="common">Japanese beetle</name>
    <dbReference type="NCBI Taxonomy" id="7064"/>
    <lineage>
        <taxon>Eukaryota</taxon>
        <taxon>Metazoa</taxon>
        <taxon>Ecdysozoa</taxon>
        <taxon>Arthropoda</taxon>
        <taxon>Hexapoda</taxon>
        <taxon>Insecta</taxon>
        <taxon>Pterygota</taxon>
        <taxon>Neoptera</taxon>
        <taxon>Endopterygota</taxon>
        <taxon>Coleoptera</taxon>
        <taxon>Polyphaga</taxon>
        <taxon>Scarabaeiformia</taxon>
        <taxon>Scarabaeidae</taxon>
        <taxon>Rutelinae</taxon>
        <taxon>Popillia</taxon>
    </lineage>
</organism>
<dbReference type="InterPro" id="IPR000315">
    <property type="entry name" value="Znf_B-box"/>
</dbReference>
<evidence type="ECO:0000313" key="4">
    <source>
        <dbReference type="Proteomes" id="UP001458880"/>
    </source>
</evidence>
<dbReference type="GO" id="GO:0008270">
    <property type="term" value="F:zinc ion binding"/>
    <property type="evidence" value="ECO:0007669"/>
    <property type="project" value="UniProtKB-KW"/>
</dbReference>
<dbReference type="Pfam" id="PF00643">
    <property type="entry name" value="zf-B_box"/>
    <property type="match status" value="1"/>
</dbReference>
<dbReference type="SUPFAM" id="SSF57845">
    <property type="entry name" value="B-box zinc-binding domain"/>
    <property type="match status" value="1"/>
</dbReference>
<dbReference type="CDD" id="cd19764">
    <property type="entry name" value="Bbox2_TRIM9-like"/>
    <property type="match status" value="1"/>
</dbReference>
<gene>
    <name evidence="3" type="ORF">QE152_g24249</name>
</gene>
<accession>A0AAW1KFD2</accession>
<sequence length="256" mass="28015">MEEELRCFACKQYYNNPAGLTSVEFRSVSKRWKKSSVASPQPAQNNGVASAVSSENAESVASSSSGDYQESDKLSILSETDSGVVCTSRPNSYVGTPNGLLFPTALSISCPFCHKLVYFDENGALNLPKYRVMQHIVGKFGELKNLTFKCQMCEGEPARDATVMCEQCEVLYCDPCKEICHPSRGPLAKHTLSEPKRNSGIASKSKDSKCLEHLDEIVSMYCLVCKVGVCAVCLMDSRHTSHDVQAIAVMCKAQKV</sequence>
<dbReference type="Pfam" id="PF22586">
    <property type="entry name" value="ANCHR-like_BBOX"/>
    <property type="match status" value="1"/>
</dbReference>
<feature type="domain" description="B box-type" evidence="2">
    <location>
        <begin position="205"/>
        <end position="247"/>
    </location>
</feature>
<dbReference type="AlphaFoldDB" id="A0AAW1KFD2"/>
<dbReference type="Proteomes" id="UP001458880">
    <property type="component" value="Unassembled WGS sequence"/>
</dbReference>
<proteinExistence type="predicted"/>
<keyword evidence="1" id="KW-0479">Metal-binding</keyword>
<dbReference type="PANTHER" id="PTHR24099:SF15">
    <property type="entry name" value="E3 UBIQUITIN-PROTEIN LIGASE TRIM9"/>
    <property type="match status" value="1"/>
</dbReference>
<dbReference type="GO" id="GO:0007411">
    <property type="term" value="P:axon guidance"/>
    <property type="evidence" value="ECO:0007669"/>
    <property type="project" value="TreeGrafter"/>
</dbReference>
<dbReference type="Gene3D" id="4.10.830.40">
    <property type="match status" value="1"/>
</dbReference>